<keyword evidence="3" id="KW-1185">Reference proteome</keyword>
<proteinExistence type="predicted"/>
<dbReference type="EMBL" id="VJOY01000032">
    <property type="protein sequence ID" value="TRX72756.1"/>
    <property type="molecule type" value="Genomic_DNA"/>
</dbReference>
<accession>A0A553GTF1</accession>
<feature type="region of interest" description="Disordered" evidence="1">
    <location>
        <begin position="56"/>
        <end position="115"/>
    </location>
</feature>
<sequence length="151" mass="16960">MALTVNGVTAPYSVSDVTQTANTTATQTLAQQAVEQTRQRNEDLELARQRRLEQERLEEERLEEEEAQEALELERRENAERLYEASQAPENPLEDPFSTESLARQSLQQQQADSNLETTNGLVTTRIAAEAVTTYEETEVGPEPLSRGLVI</sequence>
<protein>
    <submittedName>
        <fullName evidence="2">Uncharacterized protein</fullName>
    </submittedName>
</protein>
<feature type="compositionally biased region" description="Low complexity" evidence="1">
    <location>
        <begin position="101"/>
        <end position="112"/>
    </location>
</feature>
<reference evidence="2 3" key="1">
    <citation type="submission" date="2019-07" db="EMBL/GenBank/DDBJ databases">
        <title>Pseudomonas mangiferae sp. nov., isolated from bark of mango tree in Thailand.</title>
        <authorList>
            <person name="Srisuk N."/>
            <person name="Anurat P."/>
        </authorList>
    </citation>
    <scope>NUCLEOTIDE SEQUENCE [LARGE SCALE GENOMIC DNA]</scope>
    <source>
        <strain evidence="2 3">DMKU_BBB3-04</strain>
    </source>
</reference>
<dbReference type="Proteomes" id="UP000315235">
    <property type="component" value="Unassembled WGS sequence"/>
</dbReference>
<name>A0A553GTF1_9PSED</name>
<feature type="compositionally biased region" description="Basic and acidic residues" evidence="1">
    <location>
        <begin position="72"/>
        <end position="83"/>
    </location>
</feature>
<comment type="caution">
    <text evidence="2">The sequence shown here is derived from an EMBL/GenBank/DDBJ whole genome shotgun (WGS) entry which is preliminary data.</text>
</comment>
<evidence type="ECO:0000313" key="2">
    <source>
        <dbReference type="EMBL" id="TRX72756.1"/>
    </source>
</evidence>
<dbReference type="RefSeq" id="WP_143490408.1">
    <property type="nucleotide sequence ID" value="NZ_VJOY01000032.1"/>
</dbReference>
<feature type="compositionally biased region" description="Acidic residues" evidence="1">
    <location>
        <begin position="60"/>
        <end position="71"/>
    </location>
</feature>
<evidence type="ECO:0000256" key="1">
    <source>
        <dbReference type="SAM" id="MobiDB-lite"/>
    </source>
</evidence>
<organism evidence="2 3">
    <name type="scientific">Pseudomonas mangiferae</name>
    <dbReference type="NCBI Taxonomy" id="2593654"/>
    <lineage>
        <taxon>Bacteria</taxon>
        <taxon>Pseudomonadati</taxon>
        <taxon>Pseudomonadota</taxon>
        <taxon>Gammaproteobacteria</taxon>
        <taxon>Pseudomonadales</taxon>
        <taxon>Pseudomonadaceae</taxon>
        <taxon>Pseudomonas</taxon>
    </lineage>
</organism>
<gene>
    <name evidence="2" type="ORF">FM069_21225</name>
</gene>
<dbReference type="AlphaFoldDB" id="A0A553GTF1"/>
<evidence type="ECO:0000313" key="3">
    <source>
        <dbReference type="Proteomes" id="UP000315235"/>
    </source>
</evidence>